<sequence>MTGTVDRLAWVAIDWGTSHLRCWAMDRDDRPLATASSDKGMGKLRPDEFEASLVELISPWRAESGPLNCIACGMVGARQGWIEAEYAIAPCPPVAANCTLAPTRDSGLSVWLIPGVCQMQPADVMRGEETQIAGFLLSNPDFAGQLCLPGTHTKWAHVANGQIHSFATCMTGDLFQAISTTTVLRHSVQTDDWDAAAFDLGVDEALQTPEATLAKLFSLRAEGLLHGLTQGSARARLSGLLIGAEIANRLPHDTDSPIPLIGADRLCDLYARALSRRSVDSKRTDPTDMTLAGLIAAKHELEKR</sequence>
<proteinExistence type="predicted"/>
<dbReference type="InterPro" id="IPR042257">
    <property type="entry name" value="DGOK_C"/>
</dbReference>
<dbReference type="OrthoDB" id="256574at2"/>
<dbReference type="Proteomes" id="UP000318483">
    <property type="component" value="Chromosome"/>
</dbReference>
<dbReference type="InterPro" id="IPR042258">
    <property type="entry name" value="DGOK_N"/>
</dbReference>
<dbReference type="GO" id="GO:0034194">
    <property type="term" value="P:D-galactonate catabolic process"/>
    <property type="evidence" value="ECO:0007669"/>
    <property type="project" value="InterPro"/>
</dbReference>
<keyword evidence="2" id="KW-1185">Reference proteome</keyword>
<dbReference type="GO" id="GO:0008671">
    <property type="term" value="F:2-dehydro-3-deoxygalactonokinase activity"/>
    <property type="evidence" value="ECO:0007669"/>
    <property type="project" value="InterPro"/>
</dbReference>
<dbReference type="Gene3D" id="3.30.420.300">
    <property type="entry name" value="2-keto-3-deoxy-galactonokinase, substrate binding domain"/>
    <property type="match status" value="1"/>
</dbReference>
<reference evidence="1 2" key="1">
    <citation type="submission" date="2019-07" db="EMBL/GenBank/DDBJ databases">
        <title>Litoreibacter alkalisoli sp. nov., isolated from saline-alkaline soil.</title>
        <authorList>
            <person name="Wang S."/>
            <person name="Xu L."/>
            <person name="Xing Y.-T."/>
            <person name="Sun J.-Q."/>
        </authorList>
    </citation>
    <scope>NUCLEOTIDE SEQUENCE [LARGE SCALE GENOMIC DNA]</scope>
    <source>
        <strain evidence="1 2">LN3S51</strain>
    </source>
</reference>
<dbReference type="Pfam" id="PF05035">
    <property type="entry name" value="DGOK"/>
    <property type="match status" value="1"/>
</dbReference>
<name>A0A5B8IVG1_9RHOB</name>
<dbReference type="KEGG" id="lit:FPZ52_03865"/>
<dbReference type="Gene3D" id="3.30.420.310">
    <property type="entry name" value="2-keto-3-deoxy-galactonokinase, C-terminal domain"/>
    <property type="match status" value="1"/>
</dbReference>
<dbReference type="SUPFAM" id="SSF53067">
    <property type="entry name" value="Actin-like ATPase domain"/>
    <property type="match status" value="1"/>
</dbReference>
<evidence type="ECO:0000313" key="2">
    <source>
        <dbReference type="Proteomes" id="UP000318483"/>
    </source>
</evidence>
<dbReference type="EMBL" id="CP042261">
    <property type="protein sequence ID" value="QDY68851.1"/>
    <property type="molecule type" value="Genomic_DNA"/>
</dbReference>
<organism evidence="1 2">
    <name type="scientific">Qingshengfaniella alkalisoli</name>
    <dbReference type="NCBI Taxonomy" id="2599296"/>
    <lineage>
        <taxon>Bacteria</taxon>
        <taxon>Pseudomonadati</taxon>
        <taxon>Pseudomonadota</taxon>
        <taxon>Alphaproteobacteria</taxon>
        <taxon>Rhodobacterales</taxon>
        <taxon>Paracoccaceae</taxon>
        <taxon>Qingshengfaniella</taxon>
    </lineage>
</organism>
<keyword evidence="1" id="KW-0808">Transferase</keyword>
<keyword evidence="1" id="KW-0418">Kinase</keyword>
<gene>
    <name evidence="1" type="ORF">FPZ52_03865</name>
</gene>
<evidence type="ECO:0000313" key="1">
    <source>
        <dbReference type="EMBL" id="QDY68851.1"/>
    </source>
</evidence>
<dbReference type="InterPro" id="IPR007729">
    <property type="entry name" value="DGOK"/>
</dbReference>
<accession>A0A5B8IVG1</accession>
<dbReference type="InterPro" id="IPR043129">
    <property type="entry name" value="ATPase_NBD"/>
</dbReference>
<dbReference type="RefSeq" id="WP_146363887.1">
    <property type="nucleotide sequence ID" value="NZ_CP042261.1"/>
</dbReference>
<protein>
    <submittedName>
        <fullName evidence="1">2-dehydro-3-deoxygalactonokinase</fullName>
    </submittedName>
</protein>
<dbReference type="AlphaFoldDB" id="A0A5B8IVG1"/>